<organism evidence="2 3">
    <name type="scientific">Longivirga aurantiaca</name>
    <dbReference type="NCBI Taxonomy" id="1837743"/>
    <lineage>
        <taxon>Bacteria</taxon>
        <taxon>Bacillati</taxon>
        <taxon>Actinomycetota</taxon>
        <taxon>Actinomycetes</taxon>
        <taxon>Sporichthyales</taxon>
        <taxon>Sporichthyaceae</taxon>
        <taxon>Longivirga</taxon>
    </lineage>
</organism>
<sequence length="318" mass="33827">MTTLLVCSGGGHLQQMWTLRPRLPIGDVTFVTFDTPQSRSLLAGEDVVYVPYAAPRDLAVAVRIGRTANDLLRTGKYDRVVSTGASVAVSFMVPARARGITCHYVESAARADGPSLSGKLVSRIPGVNTYSQYPAWAGGRWHYSGSILDGFRPGPDLPDAPAVPRKVVVTLGTIAPYGFRRAVEKLLEVLPADAEVLWQTGETDLSGLPVDGKHSIPSADLSAAAREADLVVGHSGTGSGLLAMAEGKCAVLLPRRLVHGEHVDDHQVQIAAELDRRGVAIACEVDALDAEVLRRAMARTVEVVPDPPVFQLLRDGGS</sequence>
<dbReference type="SUPFAM" id="SSF53756">
    <property type="entry name" value="UDP-Glycosyltransferase/glycogen phosphorylase"/>
    <property type="match status" value="1"/>
</dbReference>
<protein>
    <submittedName>
        <fullName evidence="2">Glycosyltransferase</fullName>
    </submittedName>
</protein>
<evidence type="ECO:0000259" key="1">
    <source>
        <dbReference type="Pfam" id="PF04101"/>
    </source>
</evidence>
<evidence type="ECO:0000313" key="3">
    <source>
        <dbReference type="Proteomes" id="UP001596138"/>
    </source>
</evidence>
<dbReference type="Gene3D" id="3.40.50.2000">
    <property type="entry name" value="Glycogen Phosphorylase B"/>
    <property type="match status" value="1"/>
</dbReference>
<reference evidence="3" key="1">
    <citation type="journal article" date="2019" name="Int. J. Syst. Evol. Microbiol.">
        <title>The Global Catalogue of Microorganisms (GCM) 10K type strain sequencing project: providing services to taxonomists for standard genome sequencing and annotation.</title>
        <authorList>
            <consortium name="The Broad Institute Genomics Platform"/>
            <consortium name="The Broad Institute Genome Sequencing Center for Infectious Disease"/>
            <person name="Wu L."/>
            <person name="Ma J."/>
        </authorList>
    </citation>
    <scope>NUCLEOTIDE SEQUENCE [LARGE SCALE GENOMIC DNA]</scope>
    <source>
        <strain evidence="3">CGMCC 4.7317</strain>
    </source>
</reference>
<proteinExistence type="predicted"/>
<keyword evidence="3" id="KW-1185">Reference proteome</keyword>
<dbReference type="EMBL" id="JBHSTI010000008">
    <property type="protein sequence ID" value="MFC6238975.1"/>
    <property type="molecule type" value="Genomic_DNA"/>
</dbReference>
<feature type="domain" description="Glycosyl transferase family 28 C-terminal" evidence="1">
    <location>
        <begin position="167"/>
        <end position="294"/>
    </location>
</feature>
<evidence type="ECO:0000313" key="2">
    <source>
        <dbReference type="EMBL" id="MFC6238975.1"/>
    </source>
</evidence>
<dbReference type="InterPro" id="IPR007235">
    <property type="entry name" value="Glyco_trans_28_C"/>
</dbReference>
<accession>A0ABW1T4H0</accession>
<dbReference type="RefSeq" id="WP_386767645.1">
    <property type="nucleotide sequence ID" value="NZ_JBHSTI010000008.1"/>
</dbReference>
<comment type="caution">
    <text evidence="2">The sequence shown here is derived from an EMBL/GenBank/DDBJ whole genome shotgun (WGS) entry which is preliminary data.</text>
</comment>
<dbReference type="Pfam" id="PF04101">
    <property type="entry name" value="Glyco_tran_28_C"/>
    <property type="match status" value="1"/>
</dbReference>
<gene>
    <name evidence="2" type="ORF">ACFQGU_13895</name>
</gene>
<name>A0ABW1T4H0_9ACTN</name>
<dbReference type="Proteomes" id="UP001596138">
    <property type="component" value="Unassembled WGS sequence"/>
</dbReference>